<feature type="DNA-binding region" description="H-T-H motif" evidence="5">
    <location>
        <begin position="17"/>
        <end position="36"/>
    </location>
</feature>
<dbReference type="SUPFAM" id="SSF48498">
    <property type="entry name" value="Tetracyclin repressor-like, C-terminal domain"/>
    <property type="match status" value="1"/>
</dbReference>
<accession>A0A6J4QFA8</accession>
<keyword evidence="3 5" id="KW-0238">DNA-binding</keyword>
<evidence type="ECO:0000256" key="2">
    <source>
        <dbReference type="ARBA" id="ARBA00023015"/>
    </source>
</evidence>
<dbReference type="InterPro" id="IPR036271">
    <property type="entry name" value="Tet_transcr_reg_TetR-rel_C_sf"/>
</dbReference>
<keyword evidence="2" id="KW-0805">Transcription regulation</keyword>
<feature type="domain" description="HTH tetR-type" evidence="7">
    <location>
        <begin position="1"/>
        <end position="54"/>
    </location>
</feature>
<dbReference type="AlphaFoldDB" id="A0A6J4QFA8"/>
<evidence type="ECO:0000256" key="1">
    <source>
        <dbReference type="ARBA" id="ARBA00022491"/>
    </source>
</evidence>
<evidence type="ECO:0000256" key="4">
    <source>
        <dbReference type="ARBA" id="ARBA00023163"/>
    </source>
</evidence>
<dbReference type="Gene3D" id="1.10.357.10">
    <property type="entry name" value="Tetracycline Repressor, domain 2"/>
    <property type="match status" value="1"/>
</dbReference>
<dbReference type="SUPFAM" id="SSF46689">
    <property type="entry name" value="Homeodomain-like"/>
    <property type="match status" value="1"/>
</dbReference>
<evidence type="ECO:0000313" key="8">
    <source>
        <dbReference type="EMBL" id="CAA9443261.1"/>
    </source>
</evidence>
<dbReference type="InterPro" id="IPR001647">
    <property type="entry name" value="HTH_TetR"/>
</dbReference>
<name>A0A6J4QFA8_9BURK</name>
<dbReference type="GO" id="GO:0003700">
    <property type="term" value="F:DNA-binding transcription factor activity"/>
    <property type="evidence" value="ECO:0007669"/>
    <property type="project" value="TreeGrafter"/>
</dbReference>
<dbReference type="Pfam" id="PF13977">
    <property type="entry name" value="TetR_C_6"/>
    <property type="match status" value="1"/>
</dbReference>
<dbReference type="Pfam" id="PF00440">
    <property type="entry name" value="TetR_N"/>
    <property type="match status" value="1"/>
</dbReference>
<dbReference type="GO" id="GO:0000976">
    <property type="term" value="F:transcription cis-regulatory region binding"/>
    <property type="evidence" value="ECO:0007669"/>
    <property type="project" value="TreeGrafter"/>
</dbReference>
<feature type="region of interest" description="Disordered" evidence="6">
    <location>
        <begin position="185"/>
        <end position="211"/>
    </location>
</feature>
<dbReference type="InterPro" id="IPR050109">
    <property type="entry name" value="HTH-type_TetR-like_transc_reg"/>
</dbReference>
<evidence type="ECO:0000256" key="3">
    <source>
        <dbReference type="ARBA" id="ARBA00023125"/>
    </source>
</evidence>
<dbReference type="PANTHER" id="PTHR30055">
    <property type="entry name" value="HTH-TYPE TRANSCRIPTIONAL REGULATOR RUTR"/>
    <property type="match status" value="1"/>
</dbReference>
<dbReference type="Gene3D" id="1.10.10.60">
    <property type="entry name" value="Homeodomain-like"/>
    <property type="match status" value="1"/>
</dbReference>
<dbReference type="InterPro" id="IPR039538">
    <property type="entry name" value="BetI_C"/>
</dbReference>
<keyword evidence="4" id="KW-0804">Transcription</keyword>
<reference evidence="8" key="1">
    <citation type="submission" date="2020-02" db="EMBL/GenBank/DDBJ databases">
        <authorList>
            <person name="Meier V. D."/>
        </authorList>
    </citation>
    <scope>NUCLEOTIDE SEQUENCE</scope>
    <source>
        <strain evidence="8">AVDCRST_MAG51</strain>
    </source>
</reference>
<dbReference type="InterPro" id="IPR009057">
    <property type="entry name" value="Homeodomain-like_sf"/>
</dbReference>
<organism evidence="8">
    <name type="scientific">uncultured Ramlibacter sp</name>
    <dbReference type="NCBI Taxonomy" id="260755"/>
    <lineage>
        <taxon>Bacteria</taxon>
        <taxon>Pseudomonadati</taxon>
        <taxon>Pseudomonadota</taxon>
        <taxon>Betaproteobacteria</taxon>
        <taxon>Burkholderiales</taxon>
        <taxon>Comamonadaceae</taxon>
        <taxon>Ramlibacter</taxon>
        <taxon>environmental samples</taxon>
    </lineage>
</organism>
<protein>
    <recommendedName>
        <fullName evidence="7">HTH tetR-type domain-containing protein</fullName>
    </recommendedName>
</protein>
<dbReference type="PROSITE" id="PS50977">
    <property type="entry name" value="HTH_TETR_2"/>
    <property type="match status" value="1"/>
</dbReference>
<sequence>LRMARERFAELGYAATTNKDIAAAANITTGAIYHYFGSKRDLYLAVFEEVERQVFERFEDATARGGTFVDRLVRILDEAVAINSEDRSIATFFVSVPLDSVRNPELAGLARRQGRDSRDFFHRLVLDGVALGEVPSGVPPEQVTNMLMALTAGLARFSTLIGDPDVHAETTRVFEQLLRGNLFTAPRRARRRSTPTAKPTGGRPVRASAHR</sequence>
<keyword evidence="1" id="KW-0678">Repressor</keyword>
<dbReference type="PANTHER" id="PTHR30055:SF234">
    <property type="entry name" value="HTH-TYPE TRANSCRIPTIONAL REGULATOR BETI"/>
    <property type="match status" value="1"/>
</dbReference>
<evidence type="ECO:0000259" key="7">
    <source>
        <dbReference type="PROSITE" id="PS50977"/>
    </source>
</evidence>
<gene>
    <name evidence="8" type="ORF">AVDCRST_MAG51-3445</name>
</gene>
<evidence type="ECO:0000256" key="6">
    <source>
        <dbReference type="SAM" id="MobiDB-lite"/>
    </source>
</evidence>
<proteinExistence type="predicted"/>
<dbReference type="EMBL" id="CADCUX010000750">
    <property type="protein sequence ID" value="CAA9443261.1"/>
    <property type="molecule type" value="Genomic_DNA"/>
</dbReference>
<evidence type="ECO:0000256" key="5">
    <source>
        <dbReference type="PROSITE-ProRule" id="PRU00335"/>
    </source>
</evidence>
<feature type="non-terminal residue" evidence="8">
    <location>
        <position position="1"/>
    </location>
</feature>